<evidence type="ECO:0000313" key="4">
    <source>
        <dbReference type="Proteomes" id="UP000235965"/>
    </source>
</evidence>
<dbReference type="InParanoid" id="A0A2J7RCR2"/>
<organism evidence="3 4">
    <name type="scientific">Cryptotermes secundus</name>
    <dbReference type="NCBI Taxonomy" id="105785"/>
    <lineage>
        <taxon>Eukaryota</taxon>
        <taxon>Metazoa</taxon>
        <taxon>Ecdysozoa</taxon>
        <taxon>Arthropoda</taxon>
        <taxon>Hexapoda</taxon>
        <taxon>Insecta</taxon>
        <taxon>Pterygota</taxon>
        <taxon>Neoptera</taxon>
        <taxon>Polyneoptera</taxon>
        <taxon>Dictyoptera</taxon>
        <taxon>Blattodea</taxon>
        <taxon>Blattoidea</taxon>
        <taxon>Termitoidae</taxon>
        <taxon>Kalotermitidae</taxon>
        <taxon>Cryptotermitinae</taxon>
        <taxon>Cryptotermes</taxon>
    </lineage>
</organism>
<dbReference type="EMBL" id="NEVH01005884">
    <property type="protein sequence ID" value="PNF38627.1"/>
    <property type="molecule type" value="Genomic_DNA"/>
</dbReference>
<sequence length="503" mass="58115">MVDNLIFTINIVTESEDLQHIHGAVLQNMEKDSSYSDASTSGEEDEVDESQTDMDNIIETGMAQDRGSLLLDTGRCMTGEIEAIKRERDALKREIEEFRDQFKCVSTLKDYADEVTKERDALIFEAELNAEITRNTIEERDALRLETEQLRAQCKQNGKLKEQLDSLMQKCGDITRERDAMVLKAQMIAADTDVLKRESNALELETKNLRGQCDKAALLEEELNDVKVQRDFIAKERDSFQYRYRRSEEECKSMEKIMETLKVEMEELRTKSEENALLEKQLNTARQQCENMKKQRNAFILKAQKVAESRGTIKIERDALKFEIENLRLTIKDADIQEKELNAARRLCDNIKKARDFYKLEARRAAGNRDAMKKDINDLKLVIEELRAQCQKSFLLEKQLNSVGEECENIKEEGNPFILRVQHTAADSEVVRKNRDAHKIAAEIMRTQRFNAALQREQLNITREDGDNIAKERVSLIPEVQHMGTDIQAIEEKLDRAALLEDK</sequence>
<feature type="coiled-coil region" evidence="1">
    <location>
        <begin position="216"/>
        <end position="389"/>
    </location>
</feature>
<proteinExistence type="predicted"/>
<feature type="compositionally biased region" description="Acidic residues" evidence="2">
    <location>
        <begin position="42"/>
        <end position="51"/>
    </location>
</feature>
<evidence type="ECO:0000313" key="3">
    <source>
        <dbReference type="EMBL" id="PNF38627.1"/>
    </source>
</evidence>
<feature type="region of interest" description="Disordered" evidence="2">
    <location>
        <begin position="31"/>
        <end position="51"/>
    </location>
</feature>
<accession>A0A2J7RCR2</accession>
<reference evidence="3 4" key="1">
    <citation type="submission" date="2017-12" db="EMBL/GenBank/DDBJ databases">
        <title>Hemimetabolous genomes reveal molecular basis of termite eusociality.</title>
        <authorList>
            <person name="Harrison M.C."/>
            <person name="Jongepier E."/>
            <person name="Robertson H.M."/>
            <person name="Arning N."/>
            <person name="Bitard-Feildel T."/>
            <person name="Chao H."/>
            <person name="Childers C.P."/>
            <person name="Dinh H."/>
            <person name="Doddapaneni H."/>
            <person name="Dugan S."/>
            <person name="Gowin J."/>
            <person name="Greiner C."/>
            <person name="Han Y."/>
            <person name="Hu H."/>
            <person name="Hughes D.S.T."/>
            <person name="Huylmans A.-K."/>
            <person name="Kemena C."/>
            <person name="Kremer L.P.M."/>
            <person name="Lee S.L."/>
            <person name="Lopez-Ezquerra A."/>
            <person name="Mallet L."/>
            <person name="Monroy-Kuhn J.M."/>
            <person name="Moser A."/>
            <person name="Murali S.C."/>
            <person name="Muzny D.M."/>
            <person name="Otani S."/>
            <person name="Piulachs M.-D."/>
            <person name="Poelchau M."/>
            <person name="Qu J."/>
            <person name="Schaub F."/>
            <person name="Wada-Katsumata A."/>
            <person name="Worley K.C."/>
            <person name="Xie Q."/>
            <person name="Ylla G."/>
            <person name="Poulsen M."/>
            <person name="Gibbs R.A."/>
            <person name="Schal C."/>
            <person name="Richards S."/>
            <person name="Belles X."/>
            <person name="Korb J."/>
            <person name="Bornberg-Bauer E."/>
        </authorList>
    </citation>
    <scope>NUCLEOTIDE SEQUENCE [LARGE SCALE GENOMIC DNA]</scope>
    <source>
        <tissue evidence="3">Whole body</tissue>
    </source>
</reference>
<feature type="coiled-coil region" evidence="1">
    <location>
        <begin position="150"/>
        <end position="177"/>
    </location>
</feature>
<dbReference type="Proteomes" id="UP000235965">
    <property type="component" value="Unassembled WGS sequence"/>
</dbReference>
<protein>
    <submittedName>
        <fullName evidence="3">Uncharacterized protein</fullName>
    </submittedName>
</protein>
<name>A0A2J7RCR2_9NEOP</name>
<evidence type="ECO:0000256" key="1">
    <source>
        <dbReference type="SAM" id="Coils"/>
    </source>
</evidence>
<dbReference type="AlphaFoldDB" id="A0A2J7RCR2"/>
<gene>
    <name evidence="3" type="ORF">B7P43_G02314</name>
</gene>
<dbReference type="OrthoDB" id="10255522at2759"/>
<comment type="caution">
    <text evidence="3">The sequence shown here is derived from an EMBL/GenBank/DDBJ whole genome shotgun (WGS) entry which is preliminary data.</text>
</comment>
<evidence type="ECO:0000256" key="2">
    <source>
        <dbReference type="SAM" id="MobiDB-lite"/>
    </source>
</evidence>
<keyword evidence="4" id="KW-1185">Reference proteome</keyword>
<keyword evidence="1" id="KW-0175">Coiled coil</keyword>